<evidence type="ECO:0000313" key="10">
    <source>
        <dbReference type="Ensembl" id="ENSCSAVP00000016768.1"/>
    </source>
</evidence>
<dbReference type="PRINTS" id="PR00073">
    <property type="entry name" value="COPRGNOXDASE"/>
</dbReference>
<keyword evidence="5" id="KW-0560">Oxidoreductase</keyword>
<dbReference type="NCBIfam" id="NF003727">
    <property type="entry name" value="PRK05330.1"/>
    <property type="match status" value="1"/>
</dbReference>
<sequence length="361" mass="41002">MSSAVQHAKLIGLFKDSTVLCFVTKCPINTRVNKFMALPVTDLAVLNQNQDEVATQMEMMIMETQSKVCKAIEALEDGGQKFLVDKWSKDNSTGGGVTCVLQDGTVFEKAGVNVSVVHGNLTKGAEKQMRARGKQFQRLKDGTLPFIAMGVSSVIHPTNPHCPTIHFNFRYFEVTGRNGEKTWWFGGGTDLTPMYLDENDVKHFHTELKKACDVHDKEYYPNFKTWCDDYFMITIRGERRGVGGIFFDDIEGPDAQSALEFVTSCANAIIPCYVPIITKNKYKSFTEEQKQWQQLRRGRYVEFNLIYDRGTKFGFQTPGARIESILMSLPLTARWQYMHTPKLGSMENQLLDVLKSPRDWV</sequence>
<dbReference type="HOGENOM" id="CLU_026169_1_1_1"/>
<dbReference type="STRING" id="51511.ENSCSAVP00000016768"/>
<evidence type="ECO:0000256" key="5">
    <source>
        <dbReference type="ARBA" id="ARBA00023002"/>
    </source>
</evidence>
<dbReference type="GO" id="GO:0004109">
    <property type="term" value="F:coproporphyrinogen oxidase activity"/>
    <property type="evidence" value="ECO:0007669"/>
    <property type="project" value="UniProtKB-EC"/>
</dbReference>
<dbReference type="GeneTree" id="ENSGT00390000017311"/>
<comment type="pathway">
    <text evidence="1">Porphyrin-containing compound metabolism; protoporphyrin-IX biosynthesis; protoporphyrinogen-IX from coproporphyrinogen-III (O2 route): step 1/1.</text>
</comment>
<reference evidence="10" key="3">
    <citation type="submission" date="2025-09" db="UniProtKB">
        <authorList>
            <consortium name="Ensembl"/>
        </authorList>
    </citation>
    <scope>IDENTIFICATION</scope>
</reference>
<dbReference type="PANTHER" id="PTHR10755:SF0">
    <property type="entry name" value="OXYGEN-DEPENDENT COPROPORPHYRINOGEN-III OXIDASE, MITOCHONDRIAL"/>
    <property type="match status" value="1"/>
</dbReference>
<evidence type="ECO:0000256" key="7">
    <source>
        <dbReference type="ARBA" id="ARBA00023244"/>
    </source>
</evidence>
<comment type="subunit">
    <text evidence="3">Homodimer.</text>
</comment>
<dbReference type="SUPFAM" id="SSF102886">
    <property type="entry name" value="Coproporphyrinogen III oxidase"/>
    <property type="match status" value="1"/>
</dbReference>
<evidence type="ECO:0000313" key="11">
    <source>
        <dbReference type="Proteomes" id="UP000007875"/>
    </source>
</evidence>
<accession>H2ZGQ2</accession>
<evidence type="ECO:0000256" key="2">
    <source>
        <dbReference type="ARBA" id="ARBA00010644"/>
    </source>
</evidence>
<evidence type="ECO:0000256" key="4">
    <source>
        <dbReference type="ARBA" id="ARBA00012869"/>
    </source>
</evidence>
<comment type="similarity">
    <text evidence="2">Belongs to the aerobic coproporphyrinogen-III oxidase family.</text>
</comment>
<dbReference type="EC" id="1.3.3.3" evidence="4"/>
<dbReference type="Gene3D" id="3.40.1500.10">
    <property type="entry name" value="Coproporphyrinogen III oxidase, aerobic"/>
    <property type="match status" value="1"/>
</dbReference>
<dbReference type="Proteomes" id="UP000007875">
    <property type="component" value="Unassembled WGS sequence"/>
</dbReference>
<dbReference type="PANTHER" id="PTHR10755">
    <property type="entry name" value="COPROPORPHYRINOGEN III OXIDASE, MITOCHONDRIAL"/>
    <property type="match status" value="1"/>
</dbReference>
<evidence type="ECO:0000256" key="1">
    <source>
        <dbReference type="ARBA" id="ARBA00005168"/>
    </source>
</evidence>
<keyword evidence="7" id="KW-0627">Porphyrin biosynthesis</keyword>
<dbReference type="InterPro" id="IPR036406">
    <property type="entry name" value="Coprogen_oxidase_aer_sf"/>
</dbReference>
<evidence type="ECO:0000256" key="9">
    <source>
        <dbReference type="ARBA" id="ARBA00068761"/>
    </source>
</evidence>
<dbReference type="AlphaFoldDB" id="H2ZGQ2"/>
<evidence type="ECO:0000256" key="3">
    <source>
        <dbReference type="ARBA" id="ARBA00011738"/>
    </source>
</evidence>
<comment type="catalytic activity">
    <reaction evidence="8">
        <text>coproporphyrinogen III + O2 + 2 H(+) = protoporphyrinogen IX + 2 CO2 + 2 H2O</text>
        <dbReference type="Rhea" id="RHEA:18257"/>
        <dbReference type="ChEBI" id="CHEBI:15377"/>
        <dbReference type="ChEBI" id="CHEBI:15378"/>
        <dbReference type="ChEBI" id="CHEBI:15379"/>
        <dbReference type="ChEBI" id="CHEBI:16526"/>
        <dbReference type="ChEBI" id="CHEBI:57307"/>
        <dbReference type="ChEBI" id="CHEBI:57309"/>
        <dbReference type="EC" id="1.3.3.3"/>
    </reaction>
    <physiologicalReaction direction="left-to-right" evidence="8">
        <dbReference type="Rhea" id="RHEA:18258"/>
    </physiologicalReaction>
</comment>
<proteinExistence type="inferred from homology"/>
<dbReference type="Pfam" id="PF01218">
    <property type="entry name" value="Coprogen_oxidas"/>
    <property type="match status" value="1"/>
</dbReference>
<dbReference type="FunFam" id="3.40.1500.10:FF:000002">
    <property type="entry name" value="oxygen-dependent coproporphyrinogen-III oxidase, mitochondrial"/>
    <property type="match status" value="1"/>
</dbReference>
<reference evidence="10" key="2">
    <citation type="submission" date="2025-08" db="UniProtKB">
        <authorList>
            <consortium name="Ensembl"/>
        </authorList>
    </citation>
    <scope>IDENTIFICATION</scope>
</reference>
<dbReference type="InterPro" id="IPR001260">
    <property type="entry name" value="Coprogen_oxidase_aer"/>
</dbReference>
<reference evidence="11" key="1">
    <citation type="submission" date="2003-08" db="EMBL/GenBank/DDBJ databases">
        <authorList>
            <person name="Birren B."/>
            <person name="Nusbaum C."/>
            <person name="Abebe A."/>
            <person name="Abouelleil A."/>
            <person name="Adekoya E."/>
            <person name="Ait-zahra M."/>
            <person name="Allen N."/>
            <person name="Allen T."/>
            <person name="An P."/>
            <person name="Anderson M."/>
            <person name="Anderson S."/>
            <person name="Arachchi H."/>
            <person name="Armbruster J."/>
            <person name="Bachantsang P."/>
            <person name="Baldwin J."/>
            <person name="Barry A."/>
            <person name="Bayul T."/>
            <person name="Blitshsteyn B."/>
            <person name="Bloom T."/>
            <person name="Blye J."/>
            <person name="Boguslavskiy L."/>
            <person name="Borowsky M."/>
            <person name="Boukhgalter B."/>
            <person name="Brunache A."/>
            <person name="Butler J."/>
            <person name="Calixte N."/>
            <person name="Calvo S."/>
            <person name="Camarata J."/>
            <person name="Campo K."/>
            <person name="Chang J."/>
            <person name="Cheshatsang Y."/>
            <person name="Citroen M."/>
            <person name="Collymore A."/>
            <person name="Considine T."/>
            <person name="Cook A."/>
            <person name="Cooke P."/>
            <person name="Corum B."/>
            <person name="Cuomo C."/>
            <person name="David R."/>
            <person name="Dawoe T."/>
            <person name="Degray S."/>
            <person name="Dodge S."/>
            <person name="Dooley K."/>
            <person name="Dorje P."/>
            <person name="Dorjee K."/>
            <person name="Dorris L."/>
            <person name="Duffey N."/>
            <person name="Dupes A."/>
            <person name="Elkins T."/>
            <person name="Engels R."/>
            <person name="Erickson J."/>
            <person name="Farina A."/>
            <person name="Faro S."/>
            <person name="Ferreira P."/>
            <person name="Fischer H."/>
            <person name="Fitzgerald M."/>
            <person name="Foley K."/>
            <person name="Gage D."/>
            <person name="Galagan J."/>
            <person name="Gearin G."/>
            <person name="Gnerre S."/>
            <person name="Gnirke A."/>
            <person name="Goyette A."/>
            <person name="Graham J."/>
            <person name="Grandbois E."/>
            <person name="Gyaltsen K."/>
            <person name="Hafez N."/>
            <person name="Hagopian D."/>
            <person name="Hagos B."/>
            <person name="Hall J."/>
            <person name="Hatcher B."/>
            <person name="Heller A."/>
            <person name="Higgins H."/>
            <person name="Honan T."/>
            <person name="Horn A."/>
            <person name="Houde N."/>
            <person name="Hughes L."/>
            <person name="Hulme W."/>
            <person name="Husby E."/>
            <person name="Iliev I."/>
            <person name="Jaffe D."/>
            <person name="Jones C."/>
            <person name="Kamal M."/>
            <person name="Kamat A."/>
            <person name="Kamvysselis M."/>
            <person name="Karlsson E."/>
            <person name="Kells C."/>
            <person name="Kieu A."/>
            <person name="Kisner P."/>
            <person name="Kodira C."/>
            <person name="Kulbokas E."/>
            <person name="Labutti K."/>
            <person name="Lama D."/>
            <person name="Landers T."/>
            <person name="Leger J."/>
            <person name="Levine S."/>
            <person name="Lewis D."/>
            <person name="Lewis T."/>
            <person name="Lindblad-toh K."/>
            <person name="Liu X."/>
            <person name="Lokyitsang T."/>
            <person name="Lokyitsang Y."/>
            <person name="Lucien O."/>
            <person name="Lui A."/>
            <person name="Ma L.J."/>
            <person name="Mabbitt R."/>
            <person name="Macdonald J."/>
            <person name="Maclean C."/>
            <person name="Major J."/>
            <person name="Manning J."/>
            <person name="Marabella R."/>
            <person name="Maru K."/>
            <person name="Matthews C."/>
            <person name="Mauceli E."/>
            <person name="Mccarthy M."/>
            <person name="Mcdonough S."/>
            <person name="Mcghee T."/>
            <person name="Meldrim J."/>
            <person name="Meneus L."/>
            <person name="Mesirov J."/>
            <person name="Mihalev A."/>
            <person name="Mihova T."/>
            <person name="Mikkelsen T."/>
            <person name="Mlenga V."/>
            <person name="Moru K."/>
            <person name="Mozes J."/>
            <person name="Mulrain L."/>
            <person name="Munson G."/>
            <person name="Naylor J."/>
            <person name="Newes C."/>
            <person name="Nguyen C."/>
            <person name="Nguyen N."/>
            <person name="Nguyen T."/>
            <person name="Nicol R."/>
            <person name="Nielsen C."/>
            <person name="Nizzari M."/>
            <person name="Norbu C."/>
            <person name="Norbu N."/>
            <person name="O'donnell P."/>
            <person name="Okoawo O."/>
            <person name="O'leary S."/>
            <person name="Omotosho B."/>
            <person name="O'neill K."/>
            <person name="Osman S."/>
            <person name="Parker S."/>
            <person name="Perrin D."/>
            <person name="Phunkhang P."/>
            <person name="Piqani B."/>
            <person name="Purcell S."/>
            <person name="Rachupka T."/>
            <person name="Ramasamy U."/>
            <person name="Rameau R."/>
            <person name="Ray V."/>
            <person name="Raymond C."/>
            <person name="Retta R."/>
            <person name="Richardson S."/>
            <person name="Rise C."/>
            <person name="Rodriguez J."/>
            <person name="Rogers J."/>
            <person name="Rogov P."/>
            <person name="Rutman M."/>
            <person name="Schupbach R."/>
            <person name="Seaman C."/>
            <person name="Settipalli S."/>
            <person name="Sharpe T."/>
            <person name="Sheridan J."/>
            <person name="Sherpa N."/>
            <person name="Shi J."/>
            <person name="Smirnov S."/>
            <person name="Smith C."/>
            <person name="Sougnez C."/>
            <person name="Spencer B."/>
            <person name="Stalker J."/>
            <person name="Stange-thomann N."/>
            <person name="Stavropoulos S."/>
            <person name="Stetson K."/>
            <person name="Stone C."/>
            <person name="Stone S."/>
            <person name="Stubbs M."/>
            <person name="Talamas J."/>
            <person name="Tchuinga P."/>
            <person name="Tenzing P."/>
            <person name="Tesfaye S."/>
            <person name="Theodore J."/>
            <person name="Thoulutsang Y."/>
            <person name="Topham K."/>
            <person name="Towey S."/>
            <person name="Tsamla T."/>
            <person name="Tsomo N."/>
            <person name="Vallee D."/>
            <person name="Vassiliev H."/>
            <person name="Venkataraman V."/>
            <person name="Vinson J."/>
            <person name="Vo A."/>
            <person name="Wade C."/>
            <person name="Wang S."/>
            <person name="Wangchuk T."/>
            <person name="Wangdi T."/>
            <person name="Whittaker C."/>
            <person name="Wilkinson J."/>
            <person name="Wu Y."/>
            <person name="Wyman D."/>
            <person name="Yadav S."/>
            <person name="Yang S."/>
            <person name="Yang X."/>
            <person name="Yeager S."/>
            <person name="Yee E."/>
            <person name="Young G."/>
            <person name="Zainoun J."/>
            <person name="Zembeck L."/>
            <person name="Zimmer A."/>
            <person name="Zody M."/>
            <person name="Lander E."/>
        </authorList>
    </citation>
    <scope>NUCLEOTIDE SEQUENCE [LARGE SCALE GENOMIC DNA]</scope>
</reference>
<dbReference type="GO" id="GO:0006782">
    <property type="term" value="P:protoporphyrinogen IX biosynthetic process"/>
    <property type="evidence" value="ECO:0007669"/>
    <property type="project" value="UniProtKB-UniPathway"/>
</dbReference>
<dbReference type="OMA" id="VHANWRY"/>
<evidence type="ECO:0000256" key="8">
    <source>
        <dbReference type="ARBA" id="ARBA00050340"/>
    </source>
</evidence>
<protein>
    <recommendedName>
        <fullName evidence="9">Oxygen-dependent coproporphyrinogen-III oxidase, mitochondrial</fullName>
        <ecNumber evidence="4">1.3.3.3</ecNumber>
    </recommendedName>
</protein>
<dbReference type="UniPathway" id="UPA00251">
    <property type="reaction ID" value="UER00322"/>
</dbReference>
<keyword evidence="6" id="KW-0350">Heme biosynthesis</keyword>
<evidence type="ECO:0000256" key="6">
    <source>
        <dbReference type="ARBA" id="ARBA00023133"/>
    </source>
</evidence>
<name>H2ZGQ2_CIOSA</name>
<keyword evidence="11" id="KW-1185">Reference proteome</keyword>
<dbReference type="GO" id="GO:0005737">
    <property type="term" value="C:cytoplasm"/>
    <property type="evidence" value="ECO:0007669"/>
    <property type="project" value="TreeGrafter"/>
</dbReference>
<dbReference type="PIRSF" id="PIRSF000166">
    <property type="entry name" value="Coproporphyri_ox"/>
    <property type="match status" value="1"/>
</dbReference>
<dbReference type="eggNOG" id="KOG1518">
    <property type="taxonomic scope" value="Eukaryota"/>
</dbReference>
<organism evidence="10 11">
    <name type="scientific">Ciona savignyi</name>
    <name type="common">Pacific transparent sea squirt</name>
    <dbReference type="NCBI Taxonomy" id="51511"/>
    <lineage>
        <taxon>Eukaryota</taxon>
        <taxon>Metazoa</taxon>
        <taxon>Chordata</taxon>
        <taxon>Tunicata</taxon>
        <taxon>Ascidiacea</taxon>
        <taxon>Phlebobranchia</taxon>
        <taxon>Cionidae</taxon>
        <taxon>Ciona</taxon>
    </lineage>
</organism>
<dbReference type="InParanoid" id="H2ZGQ2"/>
<dbReference type="Ensembl" id="ENSCSAVT00000016950.1">
    <property type="protein sequence ID" value="ENSCSAVP00000016768.1"/>
    <property type="gene ID" value="ENSCSAVG00000009863.1"/>
</dbReference>